<evidence type="ECO:0000313" key="2">
    <source>
        <dbReference type="EMBL" id="CRH04676.1"/>
    </source>
</evidence>
<dbReference type="PANTHER" id="PTHR22617:SF41">
    <property type="entry name" value="CHEMOTAXIS SIGNAL TRANSDUCTION SYSTEM ADAPTOR PROTEIN CHEW"/>
    <property type="match status" value="1"/>
</dbReference>
<dbReference type="PANTHER" id="PTHR22617">
    <property type="entry name" value="CHEMOTAXIS SENSOR HISTIDINE KINASE-RELATED"/>
    <property type="match status" value="1"/>
</dbReference>
<dbReference type="SUPFAM" id="SSF50341">
    <property type="entry name" value="CheW-like"/>
    <property type="match status" value="1"/>
</dbReference>
<dbReference type="GO" id="GO:0005829">
    <property type="term" value="C:cytosol"/>
    <property type="evidence" value="ECO:0007669"/>
    <property type="project" value="TreeGrafter"/>
</dbReference>
<proteinExistence type="predicted"/>
<evidence type="ECO:0000259" key="1">
    <source>
        <dbReference type="PROSITE" id="PS50851"/>
    </source>
</evidence>
<sequence>MSQTDESQASQFLTFKLADEIFGVDIAQVQEVLEYTEITHMPGMPDYMCGVINLRGHVAPVLDLRLKLGMAAGERTINTCIIILEVRSEEETVILGAMADSVQEVKELDPSQTEAPPKLGTKINTDYITAMGKDGNHFIMLLNIERLFGDSSFDGVD</sequence>
<dbReference type="AlphaFoldDB" id="A0A1S7LFU2"/>
<name>A0A1S7LFU2_MAGMO</name>
<dbReference type="PROSITE" id="PS50851">
    <property type="entry name" value="CHEW"/>
    <property type="match status" value="1"/>
</dbReference>
<dbReference type="Pfam" id="PF01584">
    <property type="entry name" value="CheW"/>
    <property type="match status" value="1"/>
</dbReference>
<feature type="domain" description="CheW-like" evidence="1">
    <location>
        <begin position="9"/>
        <end position="153"/>
    </location>
</feature>
<dbReference type="Gene3D" id="2.30.30.40">
    <property type="entry name" value="SH3 Domains"/>
    <property type="match status" value="1"/>
</dbReference>
<dbReference type="EMBL" id="LO017727">
    <property type="protein sequence ID" value="CRH04676.1"/>
    <property type="molecule type" value="Genomic_DNA"/>
</dbReference>
<protein>
    <submittedName>
        <fullName evidence="2">Putative Chemotaxis protein cheW</fullName>
    </submittedName>
</protein>
<dbReference type="SMART" id="SM00260">
    <property type="entry name" value="CheW"/>
    <property type="match status" value="1"/>
</dbReference>
<gene>
    <name evidence="2" type="ORF">MAGMO_0466</name>
</gene>
<reference evidence="2" key="1">
    <citation type="submission" date="2015-04" db="EMBL/GenBank/DDBJ databases">
        <authorList>
            <person name="Syromyatnikov M.Y."/>
            <person name="Popov V.N."/>
        </authorList>
    </citation>
    <scope>NUCLEOTIDE SEQUENCE</scope>
    <source>
        <strain evidence="2">MO-1</strain>
    </source>
</reference>
<dbReference type="InterPro" id="IPR002545">
    <property type="entry name" value="CheW-lke_dom"/>
</dbReference>
<dbReference type="GO" id="GO:0006935">
    <property type="term" value="P:chemotaxis"/>
    <property type="evidence" value="ECO:0007669"/>
    <property type="project" value="InterPro"/>
</dbReference>
<organism evidence="2">
    <name type="scientific">Magnetococcus massalia (strain MO-1)</name>
    <dbReference type="NCBI Taxonomy" id="451514"/>
    <lineage>
        <taxon>Bacteria</taxon>
        <taxon>Pseudomonadati</taxon>
        <taxon>Pseudomonadota</taxon>
        <taxon>Magnetococcia</taxon>
        <taxon>Magnetococcales</taxon>
        <taxon>Magnetococcaceae</taxon>
        <taxon>Magnetococcus</taxon>
    </lineage>
</organism>
<accession>A0A1S7LFU2</accession>
<dbReference type="InterPro" id="IPR039315">
    <property type="entry name" value="CheW"/>
</dbReference>
<dbReference type="GO" id="GO:0007165">
    <property type="term" value="P:signal transduction"/>
    <property type="evidence" value="ECO:0007669"/>
    <property type="project" value="InterPro"/>
</dbReference>
<dbReference type="Gene3D" id="2.40.50.180">
    <property type="entry name" value="CheA-289, Domain 4"/>
    <property type="match status" value="1"/>
</dbReference>
<dbReference type="InterPro" id="IPR036061">
    <property type="entry name" value="CheW-like_dom_sf"/>
</dbReference>
<dbReference type="CDD" id="cd00732">
    <property type="entry name" value="CheW"/>
    <property type="match status" value="1"/>
</dbReference>